<proteinExistence type="predicted"/>
<dbReference type="AlphaFoldDB" id="A0A0T6DPY3"/>
<comment type="caution">
    <text evidence="2">The sequence shown here is derived from an EMBL/GenBank/DDBJ whole genome shotgun (WGS) entry which is preliminary data.</text>
</comment>
<evidence type="ECO:0000313" key="3">
    <source>
        <dbReference type="Proteomes" id="UP000051202"/>
    </source>
</evidence>
<dbReference type="EMBL" id="LNDJ01000087">
    <property type="protein sequence ID" value="KRU21923.1"/>
    <property type="molecule type" value="Genomic_DNA"/>
</dbReference>
<sequence>MSKRLFKQSVLAVSVISAFGLAGTANAAKSTADSTPTIDNIATATYSIAGVAQNPVQSNKVTVNITQSAAFSLVAKNDDDDLTDDYNKGLTVTPKGIVTFNHTLTNSGNVQDTYTLSLAQGGNIPNSPQGSGAYDLATSNVTYTIYNADSTLKSTTTVTGTEFQSRAITLRPNEYADISVAAKTSGNVGGDTQNLTLSAVSTFFSSADTTKATLTNINNSTTKVPVFKITSTVSSTLNLNDPTSKVTYTIKVRNDERAAYATAANNIVVIDNLPAGLRLAEQPNLSASNNATIVAGTNGAGTGFEQDSIRVTLLNLAPGQEAIITFDVQKDSEENLANLKSTVNHAVATLDLGGGQVIYDTTDPTDTNQNTANFYPSTDDSEVINGTANNAIGGDSTAPLVANQRAINLESPSSKQIPTTTTTGTQITQTAVIKNTGKETEGDQTGEIKFTITEGANDKITQVDGSVRIVYDADNNPATPNATYTLVKNGNGEYDLSTATPVDGAPAWTGMAPNSSVTIQYNVSSSNALLDSTETTTVNLVVGGQDAPAVGDRSVQNTTTVKGLGLIKEQALNTTCSATASLTFTQSPVAAKPGDCIVYKITAFNQFATTDARFSFDNVVIKDTTDRFNNKAQVLSSSTTPAYAIRLDDAANATAIPATNKYSAANDGTAVNGTVTTLAPQTYAAMVFAVKINPDGTTP</sequence>
<feature type="signal peptide" evidence="1">
    <location>
        <begin position="1"/>
        <end position="27"/>
    </location>
</feature>
<evidence type="ECO:0000256" key="1">
    <source>
        <dbReference type="SAM" id="SignalP"/>
    </source>
</evidence>
<organism evidence="2 3">
    <name type="scientific">Psychrobacter piscatorii</name>
    <dbReference type="NCBI Taxonomy" id="554343"/>
    <lineage>
        <taxon>Bacteria</taxon>
        <taxon>Pseudomonadati</taxon>
        <taxon>Pseudomonadota</taxon>
        <taxon>Gammaproteobacteria</taxon>
        <taxon>Moraxellales</taxon>
        <taxon>Moraxellaceae</taxon>
        <taxon>Psychrobacter</taxon>
    </lineage>
</organism>
<reference evidence="2 3" key="1">
    <citation type="submission" date="2015-11" db="EMBL/GenBank/DDBJ databases">
        <title>Permanent draft genome of Psychrobacter piscatorii LQ58.</title>
        <authorList>
            <person name="Zhou M."/>
            <person name="Dong B."/>
            <person name="Liu Q."/>
        </authorList>
    </citation>
    <scope>NUCLEOTIDE SEQUENCE [LARGE SCALE GENOMIC DNA]</scope>
    <source>
        <strain evidence="2 3">LQ58</strain>
    </source>
</reference>
<keyword evidence="3" id="KW-1185">Reference proteome</keyword>
<evidence type="ECO:0000313" key="2">
    <source>
        <dbReference type="EMBL" id="KRU21923.1"/>
    </source>
</evidence>
<protein>
    <recommendedName>
        <fullName evidence="4">DUF11 domain-containing protein</fullName>
    </recommendedName>
</protein>
<evidence type="ECO:0008006" key="4">
    <source>
        <dbReference type="Google" id="ProtNLM"/>
    </source>
</evidence>
<gene>
    <name evidence="2" type="ORF">AS194_10425</name>
</gene>
<dbReference type="RefSeq" id="WP_058025305.1">
    <property type="nucleotide sequence ID" value="NZ_LNDJ01000087.1"/>
</dbReference>
<dbReference type="STRING" id="554343.AS194_10425"/>
<dbReference type="Proteomes" id="UP000051202">
    <property type="component" value="Unassembled WGS sequence"/>
</dbReference>
<keyword evidence="1" id="KW-0732">Signal</keyword>
<name>A0A0T6DPY3_9GAMM</name>
<feature type="chain" id="PRO_5006668990" description="DUF11 domain-containing protein" evidence="1">
    <location>
        <begin position="28"/>
        <end position="699"/>
    </location>
</feature>
<accession>A0A0T6DPY3</accession>